<evidence type="ECO:0000313" key="2">
    <source>
        <dbReference type="EMBL" id="GHP10186.1"/>
    </source>
</evidence>
<dbReference type="AlphaFoldDB" id="A0A830HRR6"/>
<feature type="compositionally biased region" description="Basic and acidic residues" evidence="1">
    <location>
        <begin position="78"/>
        <end position="94"/>
    </location>
</feature>
<reference evidence="2" key="1">
    <citation type="submission" date="2020-10" db="EMBL/GenBank/DDBJ databases">
        <title>Unveiling of a novel bifunctional photoreceptor, Dualchrome1, isolated from a cosmopolitan green alga.</title>
        <authorList>
            <person name="Suzuki S."/>
            <person name="Kawachi M."/>
        </authorList>
    </citation>
    <scope>NUCLEOTIDE SEQUENCE</scope>
    <source>
        <strain evidence="2">NIES 2893</strain>
    </source>
</reference>
<sequence length="603" mass="63290">MPPSGGHILAPSFKRAPSEPSEQDAAPFRLPADATDAFANLINERAPAVAQAAQARATYHANRHQRLKRKLRNRAEAVADEHNTEHVTDEEAHRAARKLKAMRADGEDGDDAGDEDELGEDDLECEIDSDDERPPDEMLVVAEGSDALSTKRRHAAVHAVPAGATRDMLDALTTCCASGGVTPDPRASAWADTTAGADAVPLGAILDANSSVANLLSTTLDAPAHLSTGNTCLFRGRAAALAACFAAVPMRHGDAIIIQWPPPQDAFPEGCAEFASQMSASRGVRVYFWPPSRDDADANGSSGRGTRKVRYDVELVKTLMGALATTGRVRLLVLFQGSAVAGHAFDAPTMRQLHGILMDQREKQQKKGMSHVDADATHLLVDATAIELYANAASAPPIGVGGDFPYAPAAMLTDHGLVFGAPGIAGTRVMGARSGALANAARHAPRHSAIEHLLASAVERSHSALATRARASLASSLADVECDLSDCTDGALTCVACHPFVGCRLLVSCDWLRASSVERNPYLPSARDFAARLAVARGLSVAPISLLFGRCPTNYPNADHLEDCFEVNAASGGAQDNARALGGIVASLGRSLGALQSLEAKSL</sequence>
<feature type="region of interest" description="Disordered" evidence="1">
    <location>
        <begin position="1"/>
        <end position="26"/>
    </location>
</feature>
<evidence type="ECO:0000256" key="1">
    <source>
        <dbReference type="SAM" id="MobiDB-lite"/>
    </source>
</evidence>
<comment type="caution">
    <text evidence="2">The sequence shown here is derived from an EMBL/GenBank/DDBJ whole genome shotgun (WGS) entry which is preliminary data.</text>
</comment>
<evidence type="ECO:0000313" key="3">
    <source>
        <dbReference type="Proteomes" id="UP000660262"/>
    </source>
</evidence>
<organism evidence="2 3">
    <name type="scientific">Pycnococcus provasolii</name>
    <dbReference type="NCBI Taxonomy" id="41880"/>
    <lineage>
        <taxon>Eukaryota</taxon>
        <taxon>Viridiplantae</taxon>
        <taxon>Chlorophyta</taxon>
        <taxon>Pseudoscourfieldiophyceae</taxon>
        <taxon>Pseudoscourfieldiales</taxon>
        <taxon>Pycnococcaceae</taxon>
        <taxon>Pycnococcus</taxon>
    </lineage>
</organism>
<dbReference type="Proteomes" id="UP000660262">
    <property type="component" value="Unassembled WGS sequence"/>
</dbReference>
<keyword evidence="3" id="KW-1185">Reference proteome</keyword>
<name>A0A830HRR6_9CHLO</name>
<gene>
    <name evidence="2" type="ORF">PPROV_000891800</name>
</gene>
<accession>A0A830HRR6</accession>
<protein>
    <submittedName>
        <fullName evidence="2">Uncharacterized protein</fullName>
    </submittedName>
</protein>
<feature type="region of interest" description="Disordered" evidence="1">
    <location>
        <begin position="78"/>
        <end position="97"/>
    </location>
</feature>
<dbReference type="EMBL" id="BNJQ01000028">
    <property type="protein sequence ID" value="GHP10186.1"/>
    <property type="molecule type" value="Genomic_DNA"/>
</dbReference>
<proteinExistence type="predicted"/>